<proteinExistence type="predicted"/>
<reference evidence="2" key="2">
    <citation type="journal article" date="2017" name="Nat. Plants">
        <title>The Aegilops tauschii genome reveals multiple impacts of transposons.</title>
        <authorList>
            <person name="Zhao G."/>
            <person name="Zou C."/>
            <person name="Li K."/>
            <person name="Wang K."/>
            <person name="Li T."/>
            <person name="Gao L."/>
            <person name="Zhang X."/>
            <person name="Wang H."/>
            <person name="Yang Z."/>
            <person name="Liu X."/>
            <person name="Jiang W."/>
            <person name="Mao L."/>
            <person name="Kong X."/>
            <person name="Jiao Y."/>
            <person name="Jia J."/>
        </authorList>
    </citation>
    <scope>NUCLEOTIDE SEQUENCE [LARGE SCALE GENOMIC DNA]</scope>
    <source>
        <strain evidence="2">cv. AL8/78</strain>
    </source>
</reference>
<dbReference type="Gramene" id="AET6Gv20067400.5">
    <property type="protein sequence ID" value="AET6Gv20067400.5"/>
    <property type="gene ID" value="AET6Gv20067400"/>
</dbReference>
<reference evidence="1" key="5">
    <citation type="journal article" date="2021" name="G3 (Bethesda)">
        <title>Aegilops tauschii genome assembly Aet v5.0 features greater sequence contiguity and improved annotation.</title>
        <authorList>
            <person name="Wang L."/>
            <person name="Zhu T."/>
            <person name="Rodriguez J.C."/>
            <person name="Deal K.R."/>
            <person name="Dubcovsky J."/>
            <person name="McGuire P.E."/>
            <person name="Lux T."/>
            <person name="Spannagl M."/>
            <person name="Mayer K.F.X."/>
            <person name="Baldrich P."/>
            <person name="Meyers B.C."/>
            <person name="Huo N."/>
            <person name="Gu Y.Q."/>
            <person name="Zhou H."/>
            <person name="Devos K.M."/>
            <person name="Bennetzen J.L."/>
            <person name="Unver T."/>
            <person name="Budak H."/>
            <person name="Gulick P.J."/>
            <person name="Galiba G."/>
            <person name="Kalapos B."/>
            <person name="Nelson D.R."/>
            <person name="Li P."/>
            <person name="You F.M."/>
            <person name="Luo M.C."/>
            <person name="Dvorak J."/>
        </authorList>
    </citation>
    <scope>NUCLEOTIDE SEQUENCE [LARGE SCALE GENOMIC DNA]</scope>
    <source>
        <strain evidence="1">cv. AL8/78</strain>
    </source>
</reference>
<keyword evidence="2" id="KW-1185">Reference proteome</keyword>
<organism evidence="1 2">
    <name type="scientific">Aegilops tauschii subsp. strangulata</name>
    <name type="common">Goatgrass</name>
    <dbReference type="NCBI Taxonomy" id="200361"/>
    <lineage>
        <taxon>Eukaryota</taxon>
        <taxon>Viridiplantae</taxon>
        <taxon>Streptophyta</taxon>
        <taxon>Embryophyta</taxon>
        <taxon>Tracheophyta</taxon>
        <taxon>Spermatophyta</taxon>
        <taxon>Magnoliopsida</taxon>
        <taxon>Liliopsida</taxon>
        <taxon>Poales</taxon>
        <taxon>Poaceae</taxon>
        <taxon>BOP clade</taxon>
        <taxon>Pooideae</taxon>
        <taxon>Triticodae</taxon>
        <taxon>Triticeae</taxon>
        <taxon>Triticinae</taxon>
        <taxon>Aegilops</taxon>
    </lineage>
</organism>
<reference evidence="2" key="1">
    <citation type="journal article" date="2014" name="Science">
        <title>Ancient hybridizations among the ancestral genomes of bread wheat.</title>
        <authorList>
            <consortium name="International Wheat Genome Sequencing Consortium,"/>
            <person name="Marcussen T."/>
            <person name="Sandve S.R."/>
            <person name="Heier L."/>
            <person name="Spannagl M."/>
            <person name="Pfeifer M."/>
            <person name="Jakobsen K.S."/>
            <person name="Wulff B.B."/>
            <person name="Steuernagel B."/>
            <person name="Mayer K.F."/>
            <person name="Olsen O.A."/>
        </authorList>
    </citation>
    <scope>NUCLEOTIDE SEQUENCE [LARGE SCALE GENOMIC DNA]</scope>
    <source>
        <strain evidence="2">cv. AL8/78</strain>
    </source>
</reference>
<accession>A0A453MTG7</accession>
<name>A0A453MTG7_AEGTS</name>
<evidence type="ECO:0000313" key="2">
    <source>
        <dbReference type="Proteomes" id="UP000015105"/>
    </source>
</evidence>
<dbReference type="AlphaFoldDB" id="A0A453MTG7"/>
<dbReference type="Proteomes" id="UP000015105">
    <property type="component" value="Chromosome 6D"/>
</dbReference>
<reference evidence="1" key="4">
    <citation type="submission" date="2019-03" db="UniProtKB">
        <authorList>
            <consortium name="EnsemblPlants"/>
        </authorList>
    </citation>
    <scope>IDENTIFICATION</scope>
</reference>
<sequence>MRFFFLSIKHVTKTTSNVALYFYMGQLHHYSCFQLTAHCLFFFAFCRAFKTPKIYYSPTFLSGLNHVCQLSNGDILPLHKCTYFLIVVCIHIHRP</sequence>
<reference evidence="1" key="3">
    <citation type="journal article" date="2017" name="Nature">
        <title>Genome sequence of the progenitor of the wheat D genome Aegilops tauschii.</title>
        <authorList>
            <person name="Luo M.C."/>
            <person name="Gu Y.Q."/>
            <person name="Puiu D."/>
            <person name="Wang H."/>
            <person name="Twardziok S.O."/>
            <person name="Deal K.R."/>
            <person name="Huo N."/>
            <person name="Zhu T."/>
            <person name="Wang L."/>
            <person name="Wang Y."/>
            <person name="McGuire P.E."/>
            <person name="Liu S."/>
            <person name="Long H."/>
            <person name="Ramasamy R.K."/>
            <person name="Rodriguez J.C."/>
            <person name="Van S.L."/>
            <person name="Yuan L."/>
            <person name="Wang Z."/>
            <person name="Xia Z."/>
            <person name="Xiao L."/>
            <person name="Anderson O.D."/>
            <person name="Ouyang S."/>
            <person name="Liang Y."/>
            <person name="Zimin A.V."/>
            <person name="Pertea G."/>
            <person name="Qi P."/>
            <person name="Bennetzen J.L."/>
            <person name="Dai X."/>
            <person name="Dawson M.W."/>
            <person name="Muller H.G."/>
            <person name="Kugler K."/>
            <person name="Rivarola-Duarte L."/>
            <person name="Spannagl M."/>
            <person name="Mayer K.F.X."/>
            <person name="Lu F.H."/>
            <person name="Bevan M.W."/>
            <person name="Leroy P."/>
            <person name="Li P."/>
            <person name="You F.M."/>
            <person name="Sun Q."/>
            <person name="Liu Z."/>
            <person name="Lyons E."/>
            <person name="Wicker T."/>
            <person name="Salzberg S.L."/>
            <person name="Devos K.M."/>
            <person name="Dvorak J."/>
        </authorList>
    </citation>
    <scope>NUCLEOTIDE SEQUENCE [LARGE SCALE GENOMIC DNA]</scope>
    <source>
        <strain evidence="1">cv. AL8/78</strain>
    </source>
</reference>
<evidence type="ECO:0000313" key="1">
    <source>
        <dbReference type="EnsemblPlants" id="AET6Gv20067400.5"/>
    </source>
</evidence>
<dbReference type="EnsemblPlants" id="AET6Gv20067400.5">
    <property type="protein sequence ID" value="AET6Gv20067400.5"/>
    <property type="gene ID" value="AET6Gv20067400"/>
</dbReference>
<protein>
    <submittedName>
        <fullName evidence="1">Uncharacterized protein</fullName>
    </submittedName>
</protein>